<evidence type="ECO:0000313" key="1">
    <source>
        <dbReference type="EMBL" id="KAJ2883954.1"/>
    </source>
</evidence>
<name>A0ACC1LVH9_9FUNG</name>
<protein>
    <submittedName>
        <fullName evidence="1">Uncharacterized protein</fullName>
    </submittedName>
</protein>
<organism evidence="1 2">
    <name type="scientific">Coemansia aciculifera</name>
    <dbReference type="NCBI Taxonomy" id="417176"/>
    <lineage>
        <taxon>Eukaryota</taxon>
        <taxon>Fungi</taxon>
        <taxon>Fungi incertae sedis</taxon>
        <taxon>Zoopagomycota</taxon>
        <taxon>Kickxellomycotina</taxon>
        <taxon>Kickxellomycetes</taxon>
        <taxon>Kickxellales</taxon>
        <taxon>Kickxellaceae</taxon>
        <taxon>Coemansia</taxon>
    </lineage>
</organism>
<comment type="caution">
    <text evidence="1">The sequence shown here is derived from an EMBL/GenBank/DDBJ whole genome shotgun (WGS) entry which is preliminary data.</text>
</comment>
<dbReference type="EMBL" id="JANBVB010002585">
    <property type="protein sequence ID" value="KAJ2883954.1"/>
    <property type="molecule type" value="Genomic_DNA"/>
</dbReference>
<evidence type="ECO:0000313" key="2">
    <source>
        <dbReference type="Proteomes" id="UP001139981"/>
    </source>
</evidence>
<dbReference type="Proteomes" id="UP001139981">
    <property type="component" value="Unassembled WGS sequence"/>
</dbReference>
<accession>A0ACC1LVH9</accession>
<keyword evidence="2" id="KW-1185">Reference proteome</keyword>
<gene>
    <name evidence="1" type="ORF">IWW38_005482</name>
</gene>
<feature type="non-terminal residue" evidence="1">
    <location>
        <position position="380"/>
    </location>
</feature>
<proteinExistence type="predicted"/>
<sequence length="380" mass="40316">MPISSPIPSVKVPNVDIATLFFEQARARVDAAIAAGSPREAESPLLVDGITGRSPCFSDIRQQSLNIGRALTQRGFCGQLERQTVVVFAPSDISFCCIYYGTLMAGGVYVPLGPELGAAELARRLAEVDATVVIVAAELMSTLLAACKLADLDIGQANVILLSGSYPGHATLSSICEESGASPSFEPIVITDSVELKNRVAMVLYTSGTTGDSKGVLLTHRNLVHMYAMVGGYSAQTVRDTISTTAQSRVLSALPTSSIYGHSVLCYQPLAGGDCVVQLPTFDVATYLETIERYQIERLSGTPTLFHSLLCHTTKVNKGLVALAHAPERKFDIRSVKTVGCGGAPLPNCRRQQYSEYFGGIPVITGYGQTESSSIIAGSS</sequence>
<reference evidence="1" key="1">
    <citation type="submission" date="2022-07" db="EMBL/GenBank/DDBJ databases">
        <title>Phylogenomic reconstructions and comparative analyses of Kickxellomycotina fungi.</title>
        <authorList>
            <person name="Reynolds N.K."/>
            <person name="Stajich J.E."/>
            <person name="Barry K."/>
            <person name="Grigoriev I.V."/>
            <person name="Crous P."/>
            <person name="Smith M.E."/>
        </authorList>
    </citation>
    <scope>NUCLEOTIDE SEQUENCE</scope>
    <source>
        <strain evidence="1">CBS 190363</strain>
    </source>
</reference>